<feature type="domain" description="CARD" evidence="2">
    <location>
        <begin position="108"/>
        <end position="179"/>
    </location>
</feature>
<gene>
    <name evidence="4" type="ORF">KIL84_007889</name>
</gene>
<dbReference type="PROSITE" id="PS50209">
    <property type="entry name" value="CARD"/>
    <property type="match status" value="1"/>
</dbReference>
<proteinExistence type="predicted"/>
<dbReference type="InterPro" id="IPR001875">
    <property type="entry name" value="DED_dom"/>
</dbReference>
<dbReference type="Pfam" id="PF02758">
    <property type="entry name" value="PYRIN"/>
    <property type="match status" value="1"/>
</dbReference>
<dbReference type="Pfam" id="PF00619">
    <property type="entry name" value="CARD"/>
    <property type="match status" value="1"/>
</dbReference>
<sequence>MEKAVRDCLHDILQDLTKDELKNFKFKLNGFKLKKGYNNITMGKLEKASPVDLTRYILSYYAQDYGMKVTVDVLKSINKKDLAQKLSETLRPGPADIAVMDTGTKCSEILHREQKRLTEVLKKRPDALLRELQFQAIITAKEHNAWRRNKPEEKVRRSIDKVLHQGEAACQQFLESLKNLPHARPCLNLISEYSLPGEC</sequence>
<evidence type="ECO:0000313" key="5">
    <source>
        <dbReference type="Proteomes" id="UP000827986"/>
    </source>
</evidence>
<evidence type="ECO:0000259" key="1">
    <source>
        <dbReference type="PROSITE" id="PS50168"/>
    </source>
</evidence>
<dbReference type="EMBL" id="JAHDVG010000483">
    <property type="protein sequence ID" value="KAH1172271.1"/>
    <property type="molecule type" value="Genomic_DNA"/>
</dbReference>
<comment type="caution">
    <text evidence="4">The sequence shown here is derived from an EMBL/GenBank/DDBJ whole genome shotgun (WGS) entry which is preliminary data.</text>
</comment>
<dbReference type="InterPro" id="IPR004020">
    <property type="entry name" value="DAPIN"/>
</dbReference>
<evidence type="ECO:0000313" key="4">
    <source>
        <dbReference type="EMBL" id="KAH1172271.1"/>
    </source>
</evidence>
<organism evidence="4 5">
    <name type="scientific">Mauremys mutica</name>
    <name type="common">yellowpond turtle</name>
    <dbReference type="NCBI Taxonomy" id="74926"/>
    <lineage>
        <taxon>Eukaryota</taxon>
        <taxon>Metazoa</taxon>
        <taxon>Chordata</taxon>
        <taxon>Craniata</taxon>
        <taxon>Vertebrata</taxon>
        <taxon>Euteleostomi</taxon>
        <taxon>Archelosauria</taxon>
        <taxon>Testudinata</taxon>
        <taxon>Testudines</taxon>
        <taxon>Cryptodira</taxon>
        <taxon>Durocryptodira</taxon>
        <taxon>Testudinoidea</taxon>
        <taxon>Geoemydidae</taxon>
        <taxon>Geoemydinae</taxon>
        <taxon>Mauremys</taxon>
    </lineage>
</organism>
<reference evidence="4" key="1">
    <citation type="submission" date="2021-09" db="EMBL/GenBank/DDBJ databases">
        <title>The genome of Mauremys mutica provides insights into the evolution of semi-aquatic lifestyle.</title>
        <authorList>
            <person name="Gong S."/>
            <person name="Gao Y."/>
        </authorList>
    </citation>
    <scope>NUCLEOTIDE SEQUENCE</scope>
    <source>
        <strain evidence="4">MM-2020</strain>
        <tissue evidence="4">Muscle</tissue>
    </source>
</reference>
<keyword evidence="5" id="KW-1185">Reference proteome</keyword>
<feature type="domain" description="DED" evidence="1">
    <location>
        <begin position="4"/>
        <end position="88"/>
    </location>
</feature>
<dbReference type="PROSITE" id="PS50824">
    <property type="entry name" value="DAPIN"/>
    <property type="match status" value="1"/>
</dbReference>
<dbReference type="SMART" id="SM01289">
    <property type="entry name" value="PYRIN"/>
    <property type="match status" value="1"/>
</dbReference>
<evidence type="ECO:0000259" key="3">
    <source>
        <dbReference type="PROSITE" id="PS50824"/>
    </source>
</evidence>
<dbReference type="GO" id="GO:0042981">
    <property type="term" value="P:regulation of apoptotic process"/>
    <property type="evidence" value="ECO:0007669"/>
    <property type="project" value="InterPro"/>
</dbReference>
<dbReference type="InterPro" id="IPR011029">
    <property type="entry name" value="DEATH-like_dom_sf"/>
</dbReference>
<dbReference type="PROSITE" id="PS50168">
    <property type="entry name" value="DED"/>
    <property type="match status" value="1"/>
</dbReference>
<protein>
    <submittedName>
        <fullName evidence="4">Uncharacterized protein</fullName>
    </submittedName>
</protein>
<dbReference type="Proteomes" id="UP000827986">
    <property type="component" value="Unassembled WGS sequence"/>
</dbReference>
<feature type="domain" description="Pyrin" evidence="3">
    <location>
        <begin position="1"/>
        <end position="92"/>
    </location>
</feature>
<dbReference type="AlphaFoldDB" id="A0A9D3X3N3"/>
<dbReference type="Gene3D" id="1.10.533.10">
    <property type="entry name" value="Death Domain, Fas"/>
    <property type="match status" value="2"/>
</dbReference>
<dbReference type="CDD" id="cd08321">
    <property type="entry name" value="Pyrin_ASC-like"/>
    <property type="match status" value="1"/>
</dbReference>
<name>A0A9D3X3N3_9SAUR</name>
<accession>A0A9D3X3N3</accession>
<dbReference type="SUPFAM" id="SSF47986">
    <property type="entry name" value="DEATH domain"/>
    <property type="match status" value="2"/>
</dbReference>
<dbReference type="InterPro" id="IPR001315">
    <property type="entry name" value="CARD"/>
</dbReference>
<evidence type="ECO:0000259" key="2">
    <source>
        <dbReference type="PROSITE" id="PS50209"/>
    </source>
</evidence>